<evidence type="ECO:0000313" key="2">
    <source>
        <dbReference type="EMBL" id="KAG0247077.1"/>
    </source>
</evidence>
<accession>A0A9P6PK75</accession>
<name>A0A9P6PK75_9FUNG</name>
<dbReference type="OrthoDB" id="2444776at2759"/>
<gene>
    <name evidence="2" type="ORF">DFQ27_002584</name>
</gene>
<keyword evidence="3" id="KW-1185">Reference proteome</keyword>
<sequence length="94" mass="10944">MLQRQQQQQQPDKQQEPGQQQQSGQQLVKKSRGSGHTLAFRMAVVDICRFANNCNPNVTMYNFHKYCDVDVGRNSVAQWSADYEKIRYDVQHGR</sequence>
<feature type="non-terminal residue" evidence="2">
    <location>
        <position position="94"/>
    </location>
</feature>
<feature type="region of interest" description="Disordered" evidence="1">
    <location>
        <begin position="1"/>
        <end position="32"/>
    </location>
</feature>
<proteinExistence type="predicted"/>
<organism evidence="2 3">
    <name type="scientific">Actinomortierella ambigua</name>
    <dbReference type="NCBI Taxonomy" id="1343610"/>
    <lineage>
        <taxon>Eukaryota</taxon>
        <taxon>Fungi</taxon>
        <taxon>Fungi incertae sedis</taxon>
        <taxon>Mucoromycota</taxon>
        <taxon>Mortierellomycotina</taxon>
        <taxon>Mortierellomycetes</taxon>
        <taxon>Mortierellales</taxon>
        <taxon>Mortierellaceae</taxon>
        <taxon>Actinomortierella</taxon>
    </lineage>
</organism>
<dbReference type="Proteomes" id="UP000807716">
    <property type="component" value="Unassembled WGS sequence"/>
</dbReference>
<dbReference type="AlphaFoldDB" id="A0A9P6PK75"/>
<reference evidence="2" key="1">
    <citation type="journal article" date="2020" name="Fungal Divers.">
        <title>Resolving the Mortierellaceae phylogeny through synthesis of multi-gene phylogenetics and phylogenomics.</title>
        <authorList>
            <person name="Vandepol N."/>
            <person name="Liber J."/>
            <person name="Desiro A."/>
            <person name="Na H."/>
            <person name="Kennedy M."/>
            <person name="Barry K."/>
            <person name="Grigoriev I.V."/>
            <person name="Miller A.N."/>
            <person name="O'Donnell K."/>
            <person name="Stajich J.E."/>
            <person name="Bonito G."/>
        </authorList>
    </citation>
    <scope>NUCLEOTIDE SEQUENCE</scope>
    <source>
        <strain evidence="2">BC1065</strain>
    </source>
</reference>
<protein>
    <submittedName>
        <fullName evidence="2">Uncharacterized protein</fullName>
    </submittedName>
</protein>
<dbReference type="EMBL" id="JAAAJB010001990">
    <property type="protein sequence ID" value="KAG0247077.1"/>
    <property type="molecule type" value="Genomic_DNA"/>
</dbReference>
<feature type="compositionally biased region" description="Low complexity" evidence="1">
    <location>
        <begin position="1"/>
        <end position="26"/>
    </location>
</feature>
<comment type="caution">
    <text evidence="2">The sequence shown here is derived from an EMBL/GenBank/DDBJ whole genome shotgun (WGS) entry which is preliminary data.</text>
</comment>
<evidence type="ECO:0000256" key="1">
    <source>
        <dbReference type="SAM" id="MobiDB-lite"/>
    </source>
</evidence>
<evidence type="ECO:0000313" key="3">
    <source>
        <dbReference type="Proteomes" id="UP000807716"/>
    </source>
</evidence>